<dbReference type="Proteomes" id="UP001059252">
    <property type="component" value="Chromosome"/>
</dbReference>
<reference evidence="3" key="1">
    <citation type="submission" date="2022-08" db="EMBL/GenBank/DDBJ databases">
        <title>Complete genome of Mycoplasma iguanae type strain 2327.</title>
        <authorList>
            <person name="Spergser J."/>
        </authorList>
    </citation>
    <scope>NUCLEOTIDE SEQUENCE</scope>
    <source>
        <strain evidence="3">2327</strain>
    </source>
</reference>
<feature type="domain" description="ATPase F1/V1/A1 complex alpha/beta subunit nucleotide-binding" evidence="2">
    <location>
        <begin position="131"/>
        <end position="341"/>
    </location>
</feature>
<evidence type="ECO:0000313" key="3">
    <source>
        <dbReference type="EMBL" id="UVD81654.1"/>
    </source>
</evidence>
<dbReference type="PANTHER" id="PTHR48082:SF2">
    <property type="entry name" value="ATP SYNTHASE SUBUNIT ALPHA, MITOCHONDRIAL"/>
    <property type="match status" value="1"/>
</dbReference>
<organism evidence="3 4">
    <name type="scientific">Mycoplasma iguanae</name>
    <dbReference type="NCBI Taxonomy" id="292461"/>
    <lineage>
        <taxon>Bacteria</taxon>
        <taxon>Bacillati</taxon>
        <taxon>Mycoplasmatota</taxon>
        <taxon>Mollicutes</taxon>
        <taxon>Mycoplasmataceae</taxon>
        <taxon>Mycoplasma</taxon>
    </lineage>
</organism>
<keyword evidence="4" id="KW-1185">Reference proteome</keyword>
<evidence type="ECO:0000256" key="1">
    <source>
        <dbReference type="ARBA" id="ARBA00022967"/>
    </source>
</evidence>
<dbReference type="Gene3D" id="3.40.50.12240">
    <property type="match status" value="1"/>
</dbReference>
<dbReference type="InterPro" id="IPR027417">
    <property type="entry name" value="P-loop_NTPase"/>
</dbReference>
<dbReference type="InterPro" id="IPR005294">
    <property type="entry name" value="ATP_synth_F1_asu"/>
</dbReference>
<accession>A0ABY5RA46</accession>
<evidence type="ECO:0000313" key="4">
    <source>
        <dbReference type="Proteomes" id="UP001059252"/>
    </source>
</evidence>
<dbReference type="SUPFAM" id="SSF52540">
    <property type="entry name" value="P-loop containing nucleoside triphosphate hydrolases"/>
    <property type="match status" value="1"/>
</dbReference>
<sequence>MSNNPKIKAILDYVIIAEGNYPYQQEQFFEIKNKPGLTAFLLSANENEAFLLIDSSFTNYAVGDELVELKNYSEVATPKNIFGKVVNYQAEILLPQPEKKSKEVFPMKHHIFSTALNMMQRKKLNEQLKTGILSIDLFNPIGLGQRQSIIGDKQTGKTHIILNTIINQSKLGVKCIYVSIGQNHHNLNNVYQTLEKYNALDNVIIFEAPATSQFQQFLIPYFAMAHAENLSKDYDVLIVFDDLTKHANIYRETSLLIDKPIGKEAFPGDIFFAHSRILEKSGKFIDRKSITCLPIVQTVDNDITSLISSNIISITDGQIILNSNIFAEGRLPAIDLDISVSRTGTSVQSKNIAKISSDLLKIYRAYKRQSKLSNLNYELNKEISTLIYKGKSIEGILNQRGFNQYSEKTILISGKLIAWGILQHVEDKFEAIKFVYSLIKHERNAIQIYKNLLNAIPHDDEVLKNYFAWSLNQYFQYKNINDRIPTTMNFIPFNPEQLTTVIENMEEWK</sequence>
<gene>
    <name evidence="3" type="ORF">NV226_02935</name>
</gene>
<dbReference type="EMBL" id="CP102734">
    <property type="protein sequence ID" value="UVD81654.1"/>
    <property type="molecule type" value="Genomic_DNA"/>
</dbReference>
<keyword evidence="1" id="KW-1278">Translocase</keyword>
<name>A0ABY5RA46_9MOLU</name>
<dbReference type="Pfam" id="PF00006">
    <property type="entry name" value="ATP-synt_ab"/>
    <property type="match status" value="1"/>
</dbReference>
<dbReference type="RefSeq" id="WP_258210828.1">
    <property type="nucleotide sequence ID" value="NZ_CP102734.1"/>
</dbReference>
<evidence type="ECO:0000259" key="2">
    <source>
        <dbReference type="Pfam" id="PF00006"/>
    </source>
</evidence>
<proteinExistence type="predicted"/>
<protein>
    <submittedName>
        <fullName evidence="3">ATP F0F1 synthase subunit alpha</fullName>
    </submittedName>
</protein>
<dbReference type="NCBIfam" id="NF005523">
    <property type="entry name" value="PRK07165.1"/>
    <property type="match status" value="1"/>
</dbReference>
<dbReference type="PANTHER" id="PTHR48082">
    <property type="entry name" value="ATP SYNTHASE SUBUNIT ALPHA, MITOCHONDRIAL"/>
    <property type="match status" value="1"/>
</dbReference>
<dbReference type="NCBIfam" id="NF045936">
    <property type="entry name" value="MSC_0619_alpha"/>
    <property type="match status" value="1"/>
</dbReference>
<dbReference type="InterPro" id="IPR000194">
    <property type="entry name" value="ATPase_F1/V1/A1_a/bsu_nucl-bd"/>
</dbReference>